<dbReference type="EMBL" id="JBHSCN010000005">
    <property type="protein sequence ID" value="MFC4243544.1"/>
    <property type="molecule type" value="Genomic_DNA"/>
</dbReference>
<accession>A0ABV8Q710</accession>
<sequence length="147" mass="16722">MIEVKLHVSTSTLSIEGLTSHLGREPSRFTRRGDFTPAGPPRRWRWSYWELDLHGEPGERFGLSGINRQLHELGVDFARRLGSIPDPDRGVGLEIVQAVEDDPDDVNTSNFIFSEESIQWLATARARIMITQYLYPEKDNLELSGNN</sequence>
<evidence type="ECO:0000313" key="1">
    <source>
        <dbReference type="EMBL" id="MFC4243544.1"/>
    </source>
</evidence>
<protein>
    <recommendedName>
        <fullName evidence="3">DUF4279 domain-containing protein</fullName>
    </recommendedName>
</protein>
<dbReference type="RefSeq" id="WP_390228618.1">
    <property type="nucleotide sequence ID" value="NZ_JBHSCN010000005.1"/>
</dbReference>
<name>A0ABV8Q710_9MICO</name>
<proteinExistence type="predicted"/>
<reference evidence="2" key="1">
    <citation type="journal article" date="2019" name="Int. J. Syst. Evol. Microbiol.">
        <title>The Global Catalogue of Microorganisms (GCM) 10K type strain sequencing project: providing services to taxonomists for standard genome sequencing and annotation.</title>
        <authorList>
            <consortium name="The Broad Institute Genomics Platform"/>
            <consortium name="The Broad Institute Genome Sequencing Center for Infectious Disease"/>
            <person name="Wu L."/>
            <person name="Ma J."/>
        </authorList>
    </citation>
    <scope>NUCLEOTIDE SEQUENCE [LARGE SCALE GENOMIC DNA]</scope>
    <source>
        <strain evidence="2">CGMCC 1.10363</strain>
    </source>
</reference>
<keyword evidence="2" id="KW-1185">Reference proteome</keyword>
<dbReference type="Proteomes" id="UP001595900">
    <property type="component" value="Unassembled WGS sequence"/>
</dbReference>
<organism evidence="1 2">
    <name type="scientific">Gryllotalpicola reticulitermitis</name>
    <dbReference type="NCBI Taxonomy" id="1184153"/>
    <lineage>
        <taxon>Bacteria</taxon>
        <taxon>Bacillati</taxon>
        <taxon>Actinomycetota</taxon>
        <taxon>Actinomycetes</taxon>
        <taxon>Micrococcales</taxon>
        <taxon>Microbacteriaceae</taxon>
        <taxon>Gryllotalpicola</taxon>
    </lineage>
</organism>
<evidence type="ECO:0000313" key="2">
    <source>
        <dbReference type="Proteomes" id="UP001595900"/>
    </source>
</evidence>
<evidence type="ECO:0008006" key="3">
    <source>
        <dbReference type="Google" id="ProtNLM"/>
    </source>
</evidence>
<comment type="caution">
    <text evidence="1">The sequence shown here is derived from an EMBL/GenBank/DDBJ whole genome shotgun (WGS) entry which is preliminary data.</text>
</comment>
<gene>
    <name evidence="1" type="ORF">ACFOYW_09170</name>
</gene>